<protein>
    <submittedName>
        <fullName evidence="2">Uncharacterized protein</fullName>
    </submittedName>
</protein>
<evidence type="ECO:0000313" key="2">
    <source>
        <dbReference type="EMBL" id="EER12252.1"/>
    </source>
</evidence>
<gene>
    <name evidence="2" type="ORF">Pmar_PMAR001049</name>
</gene>
<proteinExistence type="predicted"/>
<feature type="region of interest" description="Disordered" evidence="1">
    <location>
        <begin position="96"/>
        <end position="147"/>
    </location>
</feature>
<feature type="region of interest" description="Disordered" evidence="1">
    <location>
        <begin position="1"/>
        <end position="20"/>
    </location>
</feature>
<dbReference type="EMBL" id="GG676168">
    <property type="protein sequence ID" value="EER12252.1"/>
    <property type="molecule type" value="Genomic_DNA"/>
</dbReference>
<dbReference type="GeneID" id="9061418"/>
<name>C5KTE7_PERM5</name>
<dbReference type="Proteomes" id="UP000007800">
    <property type="component" value="Unassembled WGS sequence"/>
</dbReference>
<dbReference type="AlphaFoldDB" id="C5KTE7"/>
<organism evidence="3">
    <name type="scientific">Perkinsus marinus (strain ATCC 50983 / TXsc)</name>
    <dbReference type="NCBI Taxonomy" id="423536"/>
    <lineage>
        <taxon>Eukaryota</taxon>
        <taxon>Sar</taxon>
        <taxon>Alveolata</taxon>
        <taxon>Perkinsozoa</taxon>
        <taxon>Perkinsea</taxon>
        <taxon>Perkinsida</taxon>
        <taxon>Perkinsidae</taxon>
        <taxon>Perkinsus</taxon>
    </lineage>
</organism>
<keyword evidence="3" id="KW-1185">Reference proteome</keyword>
<feature type="compositionally biased region" description="Low complexity" evidence="1">
    <location>
        <begin position="96"/>
        <end position="107"/>
    </location>
</feature>
<dbReference type="RefSeq" id="XP_002780457.1">
    <property type="nucleotide sequence ID" value="XM_002780411.1"/>
</dbReference>
<sequence>MLRRPMIENDYTTSTSGTRDRRVGAIKRDLRRAVPSYAASPRDNRVPIGAIPARVRALRESKASDGHTRQGPEGIRTARFRAKLQVPGPIYGRTRAAAAAGPVASGQARRDSRVGYQRRQKITLGVGGSSSSSTSSRRDNHVRGPAAAPVVVTDEDRRQGKVLEGVVLKRRQRAQVREARRVSLLEHRRDLYESCRAYRRYLLQHGLRSKQERDVGPWSIEDLADDVEDLERKVFEEVGEIGCMDRVYY</sequence>
<evidence type="ECO:0000256" key="1">
    <source>
        <dbReference type="SAM" id="MobiDB-lite"/>
    </source>
</evidence>
<evidence type="ECO:0000313" key="3">
    <source>
        <dbReference type="Proteomes" id="UP000007800"/>
    </source>
</evidence>
<accession>C5KTE7</accession>
<dbReference type="InParanoid" id="C5KTE7"/>
<reference evidence="2 3" key="1">
    <citation type="submission" date="2008-07" db="EMBL/GenBank/DDBJ databases">
        <authorList>
            <person name="El-Sayed N."/>
            <person name="Caler E."/>
            <person name="Inman J."/>
            <person name="Amedeo P."/>
            <person name="Hass B."/>
            <person name="Wortman J."/>
        </authorList>
    </citation>
    <scope>NUCLEOTIDE SEQUENCE [LARGE SCALE GENOMIC DNA]</scope>
    <source>
        <strain evidence="3">ATCC 50983 / TXsc</strain>
    </source>
</reference>